<comment type="caution">
    <text evidence="1">The sequence shown here is derived from an EMBL/GenBank/DDBJ whole genome shotgun (WGS) entry which is preliminary data.</text>
</comment>
<protein>
    <submittedName>
        <fullName evidence="1">Uncharacterized protein</fullName>
    </submittedName>
</protein>
<dbReference type="RefSeq" id="XP_022506000.1">
    <property type="nucleotide sequence ID" value="XM_022661699.1"/>
</dbReference>
<dbReference type="Proteomes" id="UP000077002">
    <property type="component" value="Unassembled WGS sequence"/>
</dbReference>
<reference evidence="1 2" key="1">
    <citation type="submission" date="2016-03" db="EMBL/GenBank/DDBJ databases">
        <title>Draft genome sequence of the Fonsecaea monophora CBS 269.37.</title>
        <authorList>
            <person name="Bombassaro A."/>
            <person name="Vinicius W.A."/>
            <person name="De Hoog S."/>
            <person name="Sun J."/>
            <person name="Souza E.M."/>
            <person name="Raittz R.T."/>
            <person name="Costa F."/>
            <person name="Leao A.C."/>
            <person name="Tadra-Sfeir M.Z."/>
            <person name="Baura V."/>
            <person name="Balsanelli E."/>
            <person name="Pedrosa F.O."/>
            <person name="Moreno L.F."/>
            <person name="Steffens M.B."/>
            <person name="Xi L."/>
            <person name="Bocca A.L."/>
            <person name="Felipe M.S."/>
            <person name="Teixeira M."/>
            <person name="Telles Filho F.Q."/>
            <person name="Azevedo C.M."/>
            <person name="Gomes R."/>
            <person name="Vicente V.A."/>
        </authorList>
    </citation>
    <scope>NUCLEOTIDE SEQUENCE [LARGE SCALE GENOMIC DNA]</scope>
    <source>
        <strain evidence="1 2">CBS 269.37</strain>
    </source>
</reference>
<accession>A0A177EQ35</accession>
<keyword evidence="2" id="KW-1185">Reference proteome</keyword>
<evidence type="ECO:0000313" key="1">
    <source>
        <dbReference type="EMBL" id="OAG34048.1"/>
    </source>
</evidence>
<sequence length="113" mass="13624">MGRTIKPQRIKRELGLSNQDFLKFKQICRDAQRIWRNEHPQSKWANIKTPWGLIPEPEIEQVVQLVWNKGVERNIFRAGGDNSYIKRMAIQDRLQAIRQNWYNNHRRKAEKLM</sequence>
<gene>
    <name evidence="1" type="ORF">AYO21_11816</name>
</gene>
<organism evidence="1 2">
    <name type="scientific">Fonsecaea monophora</name>
    <dbReference type="NCBI Taxonomy" id="254056"/>
    <lineage>
        <taxon>Eukaryota</taxon>
        <taxon>Fungi</taxon>
        <taxon>Dikarya</taxon>
        <taxon>Ascomycota</taxon>
        <taxon>Pezizomycotina</taxon>
        <taxon>Eurotiomycetes</taxon>
        <taxon>Chaetothyriomycetidae</taxon>
        <taxon>Chaetothyriales</taxon>
        <taxon>Herpotrichiellaceae</taxon>
        <taxon>Fonsecaea</taxon>
    </lineage>
</organism>
<dbReference type="GeneID" id="34606903"/>
<dbReference type="AlphaFoldDB" id="A0A177EQ35"/>
<evidence type="ECO:0000313" key="2">
    <source>
        <dbReference type="Proteomes" id="UP000077002"/>
    </source>
</evidence>
<proteinExistence type="predicted"/>
<name>A0A177EQ35_9EURO</name>
<dbReference type="EMBL" id="LVKK01000185">
    <property type="protein sequence ID" value="OAG34048.1"/>
    <property type="molecule type" value="Genomic_DNA"/>
</dbReference>